<accession>A0A8J4YIM0</accession>
<dbReference type="InterPro" id="IPR043502">
    <property type="entry name" value="DNA/RNA_pol_sf"/>
</dbReference>
<feature type="domain" description="Reverse transcriptase" evidence="3">
    <location>
        <begin position="199"/>
        <end position="329"/>
    </location>
</feature>
<dbReference type="AlphaFoldDB" id="A0A8J4YIM0"/>
<keyword evidence="5" id="KW-1185">Reference proteome</keyword>
<dbReference type="Pfam" id="PF00078">
    <property type="entry name" value="RVT_1"/>
    <property type="match status" value="1"/>
</dbReference>
<organism evidence="4 5">
    <name type="scientific">Chionoecetes opilio</name>
    <name type="common">Atlantic snow crab</name>
    <name type="synonym">Cancer opilio</name>
    <dbReference type="NCBI Taxonomy" id="41210"/>
    <lineage>
        <taxon>Eukaryota</taxon>
        <taxon>Metazoa</taxon>
        <taxon>Ecdysozoa</taxon>
        <taxon>Arthropoda</taxon>
        <taxon>Crustacea</taxon>
        <taxon>Multicrustacea</taxon>
        <taxon>Malacostraca</taxon>
        <taxon>Eumalacostraca</taxon>
        <taxon>Eucarida</taxon>
        <taxon>Decapoda</taxon>
        <taxon>Pleocyemata</taxon>
        <taxon>Brachyura</taxon>
        <taxon>Eubrachyura</taxon>
        <taxon>Majoidea</taxon>
        <taxon>Majidae</taxon>
        <taxon>Chionoecetes</taxon>
    </lineage>
</organism>
<feature type="region of interest" description="Disordered" evidence="2">
    <location>
        <begin position="557"/>
        <end position="624"/>
    </location>
</feature>
<dbReference type="PANTHER" id="PTHR19446">
    <property type="entry name" value="REVERSE TRANSCRIPTASES"/>
    <property type="match status" value="1"/>
</dbReference>
<evidence type="ECO:0000259" key="3">
    <source>
        <dbReference type="Pfam" id="PF00078"/>
    </source>
</evidence>
<dbReference type="InterPro" id="IPR000477">
    <property type="entry name" value="RT_dom"/>
</dbReference>
<name>A0A8J4YIM0_CHIOP</name>
<feature type="coiled-coil region" evidence="1">
    <location>
        <begin position="652"/>
        <end position="679"/>
    </location>
</feature>
<reference evidence="4" key="1">
    <citation type="submission" date="2020-07" db="EMBL/GenBank/DDBJ databases">
        <title>The High-quality genome of the commercially important snow crab, Chionoecetes opilio.</title>
        <authorList>
            <person name="Jeong J.-H."/>
            <person name="Ryu S."/>
        </authorList>
    </citation>
    <scope>NUCLEOTIDE SEQUENCE</scope>
    <source>
        <strain evidence="4">MADBK_172401_WGS</strain>
        <tissue evidence="4">Digestive gland</tissue>
    </source>
</reference>
<evidence type="ECO:0000313" key="4">
    <source>
        <dbReference type="EMBL" id="KAG0724106.1"/>
    </source>
</evidence>
<proteinExistence type="predicted"/>
<dbReference type="OrthoDB" id="411871at2759"/>
<evidence type="ECO:0000256" key="2">
    <source>
        <dbReference type="SAM" id="MobiDB-lite"/>
    </source>
</evidence>
<feature type="compositionally biased region" description="Low complexity" evidence="2">
    <location>
        <begin position="595"/>
        <end position="612"/>
    </location>
</feature>
<dbReference type="GO" id="GO:0071897">
    <property type="term" value="P:DNA biosynthetic process"/>
    <property type="evidence" value="ECO:0007669"/>
    <property type="project" value="UniProtKB-ARBA"/>
</dbReference>
<sequence length="740" mass="83392">MRPTISAFFTPSSCEEREQGGHGVIWVSIEDNPQHLFDSTRDFHARYVTRPHIKRRPEAHAWMLDQRILHAEQKAMEDGLAFHRQPTSARVHQYQASRDDLLALQQNVRTLRLMAALLRTDEDDDVLITEDELRRALTRCKASAPGDDGLIYPVLRLLLKVPANPLLQLYNLCFRLGHVPHLHDPAQTDDTTSSTIVPIPKPGTDKFRPISLTSCFCKVLERIFLTRLMFWLEDKLSPSLYGFLPQRSTHHCLMDLYTRLSPTSLVAFLDLKSAFDVANREVILDQLVEFGVKGNLLRWIGGYLRNRTSRVLFKGACSSSKEFELGTPQARLAVKHREFRPLLKEGVNRPFVTVEGQAAVDYLTSVGFQDTVLVDLGKFERYTKVFIAPYDKELDPELMLTSDVNVVWAKRHVINKQEKASVVALMTGVVPDRIWVPGNGWRRVRKYVELPPMCFNCCRYGHKAWRCRYDTVCRFCSGKHSSKDCAAKIQEGVMIPPKCCNCGQAHNAGSTRCAKRPSLMSAVKVIPNEAPRQIVPAHPPERNAWFPALSDQDEASAVAVSVPASRDIPKRTTQPHKQAADDGLQPTLKYWTPSRAGGRDVAGAAAASEEAAPPSPPVKSPKRQAVLPSLRQWNVANDVEDNDALRCLVVCVTRLEADNRKLQERLRKLEERQGDVATRQASTTENGAEWRLVIPKEKITSFVGMLTEFLAKKAVLLGDEMQGSDLNKVLLEIVQHWEQA</sequence>
<keyword evidence="1" id="KW-0175">Coiled coil</keyword>
<dbReference type="EMBL" id="JACEEZ010007362">
    <property type="protein sequence ID" value="KAG0724106.1"/>
    <property type="molecule type" value="Genomic_DNA"/>
</dbReference>
<evidence type="ECO:0000256" key="1">
    <source>
        <dbReference type="SAM" id="Coils"/>
    </source>
</evidence>
<protein>
    <submittedName>
        <fullName evidence="4">LINE-1 retrotransposable element ORF2 protein</fullName>
    </submittedName>
</protein>
<evidence type="ECO:0000313" key="5">
    <source>
        <dbReference type="Proteomes" id="UP000770661"/>
    </source>
</evidence>
<dbReference type="Proteomes" id="UP000770661">
    <property type="component" value="Unassembled WGS sequence"/>
</dbReference>
<comment type="caution">
    <text evidence="4">The sequence shown here is derived from an EMBL/GenBank/DDBJ whole genome shotgun (WGS) entry which is preliminary data.</text>
</comment>
<dbReference type="SUPFAM" id="SSF56672">
    <property type="entry name" value="DNA/RNA polymerases"/>
    <property type="match status" value="1"/>
</dbReference>
<gene>
    <name evidence="4" type="ORF">GWK47_041321</name>
</gene>